<feature type="compositionally biased region" description="Low complexity" evidence="1">
    <location>
        <begin position="527"/>
        <end position="544"/>
    </location>
</feature>
<gene>
    <name evidence="2" type="ORF">K490DRAFT_62650</name>
</gene>
<feature type="compositionally biased region" description="Basic and acidic residues" evidence="1">
    <location>
        <begin position="584"/>
        <end position="597"/>
    </location>
</feature>
<name>A0A9P4I0Q0_9PEZI</name>
<organism evidence="2 3">
    <name type="scientific">Saccharata proteae CBS 121410</name>
    <dbReference type="NCBI Taxonomy" id="1314787"/>
    <lineage>
        <taxon>Eukaryota</taxon>
        <taxon>Fungi</taxon>
        <taxon>Dikarya</taxon>
        <taxon>Ascomycota</taxon>
        <taxon>Pezizomycotina</taxon>
        <taxon>Dothideomycetes</taxon>
        <taxon>Dothideomycetes incertae sedis</taxon>
        <taxon>Botryosphaeriales</taxon>
        <taxon>Saccharataceae</taxon>
        <taxon>Saccharata</taxon>
    </lineage>
</organism>
<protein>
    <submittedName>
        <fullName evidence="2">Uncharacterized protein</fullName>
    </submittedName>
</protein>
<dbReference type="Proteomes" id="UP000799776">
    <property type="component" value="Unassembled WGS sequence"/>
</dbReference>
<reference evidence="2" key="1">
    <citation type="journal article" date="2020" name="Stud. Mycol.">
        <title>101 Dothideomycetes genomes: a test case for predicting lifestyles and emergence of pathogens.</title>
        <authorList>
            <person name="Haridas S."/>
            <person name="Albert R."/>
            <person name="Binder M."/>
            <person name="Bloem J."/>
            <person name="Labutti K."/>
            <person name="Salamov A."/>
            <person name="Andreopoulos B."/>
            <person name="Baker S."/>
            <person name="Barry K."/>
            <person name="Bills G."/>
            <person name="Bluhm B."/>
            <person name="Cannon C."/>
            <person name="Castanera R."/>
            <person name="Culley D."/>
            <person name="Daum C."/>
            <person name="Ezra D."/>
            <person name="Gonzalez J."/>
            <person name="Henrissat B."/>
            <person name="Kuo A."/>
            <person name="Liang C."/>
            <person name="Lipzen A."/>
            <person name="Lutzoni F."/>
            <person name="Magnuson J."/>
            <person name="Mondo S."/>
            <person name="Nolan M."/>
            <person name="Ohm R."/>
            <person name="Pangilinan J."/>
            <person name="Park H.-J."/>
            <person name="Ramirez L."/>
            <person name="Alfaro M."/>
            <person name="Sun H."/>
            <person name="Tritt A."/>
            <person name="Yoshinaga Y."/>
            <person name="Zwiers L.-H."/>
            <person name="Turgeon B."/>
            <person name="Goodwin S."/>
            <person name="Spatafora J."/>
            <person name="Crous P."/>
            <person name="Grigoriev I."/>
        </authorList>
    </citation>
    <scope>NUCLEOTIDE SEQUENCE</scope>
    <source>
        <strain evidence="2">CBS 121410</strain>
    </source>
</reference>
<comment type="caution">
    <text evidence="2">The sequence shown here is derived from an EMBL/GenBank/DDBJ whole genome shotgun (WGS) entry which is preliminary data.</text>
</comment>
<feature type="region of interest" description="Disordered" evidence="1">
    <location>
        <begin position="418"/>
        <end position="453"/>
    </location>
</feature>
<keyword evidence="3" id="KW-1185">Reference proteome</keyword>
<feature type="compositionally biased region" description="Acidic residues" evidence="1">
    <location>
        <begin position="688"/>
        <end position="698"/>
    </location>
</feature>
<proteinExistence type="predicted"/>
<feature type="compositionally biased region" description="Acidic residues" evidence="1">
    <location>
        <begin position="611"/>
        <end position="630"/>
    </location>
</feature>
<feature type="compositionally biased region" description="Low complexity" evidence="1">
    <location>
        <begin position="564"/>
        <end position="575"/>
    </location>
</feature>
<evidence type="ECO:0000313" key="3">
    <source>
        <dbReference type="Proteomes" id="UP000799776"/>
    </source>
</evidence>
<feature type="region of interest" description="Disordered" evidence="1">
    <location>
        <begin position="652"/>
        <end position="722"/>
    </location>
</feature>
<dbReference type="EMBL" id="ML978713">
    <property type="protein sequence ID" value="KAF2089776.1"/>
    <property type="molecule type" value="Genomic_DNA"/>
</dbReference>
<sequence length="722" mass="79443">MPFGLGQQPDPWRVPSPSVRLPRAYNMINHEEEELVFRCETYAFYVDSRPRMREDSVAVTDDAGQARPRTTSARAPRWTGHGAPPITPLPRDPPDARTPVPWVIAARFPEPEVHSDPNNLWDPNHPDPIEAASRHVEAVCHRCIHIHGPASSLNNMDIEPSSTSPAPAAGLFNSSAVDQAMRELVACIRQLEFQDKDLIRVNGQTYNSSVEETAQTIVIAVRALLPRDKNISEETCTLMRQNLVRPFQVLGEWQHILIGIANLSRWRDMSCLAELERVLRDQRERGEQFGFYRADEAAVRKRVEELRNDILSTRDADRHLDAARMLYRVVYENIHLPLYKVLVDVPRLSGTQATVEKHVFVLSRDILAVFFAARKACKATDDVWKSVPRDLDFLSHVPNVVPAARELNKLYKSMRKIKEAMTPSRSKRSKEQGSNSPARKTSGKSKAASVSAGGAGGGTLMGALHKCVSATLPSSGGKDGSKKASYHRQGLGLTRIREGGNDLPVSHQGFQGVMDSFVGRKSKSKSKSAAPSPSSSSSSSSSSALPPPPPPPSRAPPPPPSSPAPSSSPFSRRSSTSTVTAARPKIDRRDSFEKLYDLLDDEPDGAAVDGADGEETEPEIPERADEDSDSDGTIVPERVRAERAERAGLRALREALDAGPPEDNERQLPGPVRPRRVVSGFRQPPLVVDEDSEEDEDDTVRPIFGQRVDSLPRGHRQSSSSS</sequence>
<evidence type="ECO:0000256" key="1">
    <source>
        <dbReference type="SAM" id="MobiDB-lite"/>
    </source>
</evidence>
<evidence type="ECO:0000313" key="2">
    <source>
        <dbReference type="EMBL" id="KAF2089776.1"/>
    </source>
</evidence>
<accession>A0A9P4I0Q0</accession>
<feature type="compositionally biased region" description="Pro residues" evidence="1">
    <location>
        <begin position="545"/>
        <end position="563"/>
    </location>
</feature>
<feature type="region of interest" description="Disordered" evidence="1">
    <location>
        <begin position="57"/>
        <end position="94"/>
    </location>
</feature>
<feature type="compositionally biased region" description="Low complexity" evidence="1">
    <location>
        <begin position="66"/>
        <end position="77"/>
    </location>
</feature>
<feature type="region of interest" description="Disordered" evidence="1">
    <location>
        <begin position="519"/>
        <end position="640"/>
    </location>
</feature>
<dbReference type="AlphaFoldDB" id="A0A9P4I0Q0"/>